<dbReference type="EMBL" id="VSSQ01000080">
    <property type="protein sequence ID" value="MPL74405.1"/>
    <property type="molecule type" value="Genomic_DNA"/>
</dbReference>
<protein>
    <submittedName>
        <fullName evidence="2">Uncharacterized protein</fullName>
    </submittedName>
</protein>
<gene>
    <name evidence="1" type="ORF">SDC9_20155</name>
    <name evidence="2" type="ORF">SDC9_20216</name>
</gene>
<accession>A0A644U646</accession>
<dbReference type="AlphaFoldDB" id="A0A644U646"/>
<comment type="caution">
    <text evidence="2">The sequence shown here is derived from an EMBL/GenBank/DDBJ whole genome shotgun (WGS) entry which is preliminary data.</text>
</comment>
<evidence type="ECO:0000313" key="1">
    <source>
        <dbReference type="EMBL" id="MPL74344.1"/>
    </source>
</evidence>
<proteinExistence type="predicted"/>
<dbReference type="EMBL" id="VSSQ01000080">
    <property type="protein sequence ID" value="MPL74344.1"/>
    <property type="molecule type" value="Genomic_DNA"/>
</dbReference>
<sequence length="672" mass="76291">MRIITEKGQYDLPANFVLELERKNPFFSKIGEKSIPVTLPITPNNLKIIGYNKLDSKSKPVTSLDALIEDGVTRLFAKQVIHKTSKEGISTTFYPNLGAFWTKIKDKKLRDIMSQHSYISSTLMTDLQNSMKPSSDFDFIVFPVACNNGSDDYFILNQTENVDSNGTPYLIGRKSRTIKEGDKDTVVPINYGISPFLRLHSVLSIVISHFGYLIENNFLADNALRNLCLLNNTADTCVINRIEYSQIVPDISVQDFLDIIRTNFGCEFIPDEASSSIRVSFIKDQLSHIPTMDLTKSKASDFDFDFPSYSHLVINQDASLENASAETETIEKFLDKYKSVGAVNEDEWADQSIISRYKAVLRLAESRFYAIEFDGINTRKEPVSSIFFNYNKGGDLTPQEIQLKNTAVPIIQAGSQATLMPFVGNILHVNTAIKEKSGETKGEKKDSSKFAMLCFAKFGITGNLQYSYGTPSNYNNMGIRDGDLSLQTWGADGIFHRFYRQMDSFYRHSNIIIQVDLLLSEAQKNNVPEIQPLLMKNQILLPDTIAYTIGRKVPKKCLFRTVKMYEPFDIASEQSIPELITDHSSLIYFWEYKDDSASVVPQTQGLDEYTFRMDGEVIQPIAPPTSQQYEDSQNGVKFYENTVSIIVEHYLMSNYLDEFERTLTYWYTVSAK</sequence>
<organism evidence="2">
    <name type="scientific">bioreactor metagenome</name>
    <dbReference type="NCBI Taxonomy" id="1076179"/>
    <lineage>
        <taxon>unclassified sequences</taxon>
        <taxon>metagenomes</taxon>
        <taxon>ecological metagenomes</taxon>
    </lineage>
</organism>
<name>A0A644U646_9ZZZZ</name>
<reference evidence="2" key="1">
    <citation type="submission" date="2019-08" db="EMBL/GenBank/DDBJ databases">
        <authorList>
            <person name="Kucharzyk K."/>
            <person name="Murdoch R.W."/>
            <person name="Higgins S."/>
            <person name="Loffler F."/>
        </authorList>
    </citation>
    <scope>NUCLEOTIDE SEQUENCE</scope>
</reference>
<evidence type="ECO:0000313" key="2">
    <source>
        <dbReference type="EMBL" id="MPL74405.1"/>
    </source>
</evidence>